<comment type="catalytic activity">
    <reaction evidence="4">
        <text>glycine + O2 + H2O = glyoxylate + H2O2 + NH4(+)</text>
        <dbReference type="Rhea" id="RHEA:11532"/>
        <dbReference type="ChEBI" id="CHEBI:15377"/>
        <dbReference type="ChEBI" id="CHEBI:15379"/>
        <dbReference type="ChEBI" id="CHEBI:16240"/>
        <dbReference type="ChEBI" id="CHEBI:28938"/>
        <dbReference type="ChEBI" id="CHEBI:36655"/>
        <dbReference type="ChEBI" id="CHEBI:57305"/>
        <dbReference type="EC" id="1.4.3.19"/>
    </reaction>
</comment>
<evidence type="ECO:0000313" key="7">
    <source>
        <dbReference type="EMBL" id="NGN69966.1"/>
    </source>
</evidence>
<evidence type="ECO:0000313" key="8">
    <source>
        <dbReference type="Proteomes" id="UP000481583"/>
    </source>
</evidence>
<dbReference type="EC" id="1.4.3.19" evidence="5"/>
<dbReference type="AlphaFoldDB" id="A0A6G4UE38"/>
<proteinExistence type="predicted"/>
<dbReference type="NCBIfam" id="TIGR02352">
    <property type="entry name" value="thiamin_ThiO"/>
    <property type="match status" value="1"/>
</dbReference>
<dbReference type="Gene3D" id="3.50.50.60">
    <property type="entry name" value="FAD/NAD(P)-binding domain"/>
    <property type="match status" value="1"/>
</dbReference>
<dbReference type="RefSeq" id="WP_165245361.1">
    <property type="nucleotide sequence ID" value="NZ_JAAKZV010000375.1"/>
</dbReference>
<evidence type="ECO:0000256" key="4">
    <source>
        <dbReference type="ARBA" id="ARBA00049872"/>
    </source>
</evidence>
<dbReference type="Proteomes" id="UP000481583">
    <property type="component" value="Unassembled WGS sequence"/>
</dbReference>
<evidence type="ECO:0000256" key="1">
    <source>
        <dbReference type="ARBA" id="ARBA00004948"/>
    </source>
</evidence>
<reference evidence="7 8" key="1">
    <citation type="submission" date="2020-02" db="EMBL/GenBank/DDBJ databases">
        <title>Whole-genome analyses of novel actinobacteria.</title>
        <authorList>
            <person name="Sahin N."/>
        </authorList>
    </citation>
    <scope>NUCLEOTIDE SEQUENCE [LARGE SCALE GENOMIC DNA]</scope>
    <source>
        <strain evidence="7 8">A7024</strain>
    </source>
</reference>
<evidence type="ECO:0000256" key="5">
    <source>
        <dbReference type="ARBA" id="ARBA00050018"/>
    </source>
</evidence>
<comment type="pathway">
    <text evidence="1">Cofactor biosynthesis; thiamine diphosphate biosynthesis.</text>
</comment>
<gene>
    <name evidence="7" type="primary">thiO</name>
    <name evidence="7" type="ORF">G5C51_39520</name>
</gene>
<dbReference type="GO" id="GO:0043799">
    <property type="term" value="F:glycine oxidase activity"/>
    <property type="evidence" value="ECO:0007669"/>
    <property type="project" value="UniProtKB-EC"/>
</dbReference>
<keyword evidence="2" id="KW-0784">Thiamine biosynthesis</keyword>
<feature type="non-terminal residue" evidence="7">
    <location>
        <position position="363"/>
    </location>
</feature>
<dbReference type="PANTHER" id="PTHR13847:SF289">
    <property type="entry name" value="GLYCINE OXIDASE"/>
    <property type="match status" value="1"/>
</dbReference>
<dbReference type="Gene3D" id="3.30.9.10">
    <property type="entry name" value="D-Amino Acid Oxidase, subunit A, domain 2"/>
    <property type="match status" value="1"/>
</dbReference>
<feature type="domain" description="FAD dependent oxidoreductase" evidence="6">
    <location>
        <begin position="4"/>
        <end position="350"/>
    </location>
</feature>
<comment type="caution">
    <text evidence="7">The sequence shown here is derived from an EMBL/GenBank/DDBJ whole genome shotgun (WGS) entry which is preliminary data.</text>
</comment>
<dbReference type="UniPathway" id="UPA00060"/>
<sequence>MAYDVVIAGGGVIGLGIAWQAGVRGLRVAVADPAPGSGATHTAAGLLTPVGELAYDAEPLLRLGIASRLRYPSFIAELEELTGADTGYRADGILEPALDDAGLAYLEELRRFQASLGVASRILDAAECRELEPGLTPRVRGGLLSPEDGSIDPRRLVPALLAAALKTGTTHYEQPVAALLSEGGRAAGVRLADGREVRAGRTVLAAGSGMGAIDGVPPGVVPTIRPVKGQTVRLRAPAPYLGRGLRGVVDGSRVYVVSRSDGELVIGATQEDAGYDTTASAGAVRELLTRAEALLPGIEALPFTGTTAGLRPASPDDAPVVGPTVLPDLVVASGHFRNGVLLAPVTADVVVGALVDGRVSNVG</sequence>
<dbReference type="InterPro" id="IPR012727">
    <property type="entry name" value="Gly_oxidase_ThiO"/>
</dbReference>
<dbReference type="GO" id="GO:0009228">
    <property type="term" value="P:thiamine biosynthetic process"/>
    <property type="evidence" value="ECO:0007669"/>
    <property type="project" value="UniProtKB-KW"/>
</dbReference>
<evidence type="ECO:0000259" key="6">
    <source>
        <dbReference type="Pfam" id="PF01266"/>
    </source>
</evidence>
<keyword evidence="3 7" id="KW-0560">Oxidoreductase</keyword>
<evidence type="ECO:0000256" key="3">
    <source>
        <dbReference type="ARBA" id="ARBA00023002"/>
    </source>
</evidence>
<evidence type="ECO:0000256" key="2">
    <source>
        <dbReference type="ARBA" id="ARBA00022977"/>
    </source>
</evidence>
<accession>A0A6G4UE38</accession>
<keyword evidence="8" id="KW-1185">Reference proteome</keyword>
<dbReference type="InterPro" id="IPR006076">
    <property type="entry name" value="FAD-dep_OxRdtase"/>
</dbReference>
<protein>
    <recommendedName>
        <fullName evidence="5">glycine oxidase</fullName>
        <ecNumber evidence="5">1.4.3.19</ecNumber>
    </recommendedName>
</protein>
<dbReference type="GO" id="GO:0005737">
    <property type="term" value="C:cytoplasm"/>
    <property type="evidence" value="ECO:0007669"/>
    <property type="project" value="TreeGrafter"/>
</dbReference>
<dbReference type="SUPFAM" id="SSF54373">
    <property type="entry name" value="FAD-linked reductases, C-terminal domain"/>
    <property type="match status" value="1"/>
</dbReference>
<name>A0A6G4UE38_9ACTN</name>
<dbReference type="PANTHER" id="PTHR13847">
    <property type="entry name" value="SARCOSINE DEHYDROGENASE-RELATED"/>
    <property type="match status" value="1"/>
</dbReference>
<dbReference type="SUPFAM" id="SSF51905">
    <property type="entry name" value="FAD/NAD(P)-binding domain"/>
    <property type="match status" value="1"/>
</dbReference>
<dbReference type="GO" id="GO:0009229">
    <property type="term" value="P:thiamine diphosphate biosynthetic process"/>
    <property type="evidence" value="ECO:0007669"/>
    <property type="project" value="UniProtKB-UniPathway"/>
</dbReference>
<organism evidence="7 8">
    <name type="scientific">Streptomyces coryli</name>
    <dbReference type="NCBI Taxonomy" id="1128680"/>
    <lineage>
        <taxon>Bacteria</taxon>
        <taxon>Bacillati</taxon>
        <taxon>Actinomycetota</taxon>
        <taxon>Actinomycetes</taxon>
        <taxon>Kitasatosporales</taxon>
        <taxon>Streptomycetaceae</taxon>
        <taxon>Streptomyces</taxon>
    </lineage>
</organism>
<dbReference type="EMBL" id="JAAKZV010000375">
    <property type="protein sequence ID" value="NGN69966.1"/>
    <property type="molecule type" value="Genomic_DNA"/>
</dbReference>
<dbReference type="Pfam" id="PF01266">
    <property type="entry name" value="DAO"/>
    <property type="match status" value="1"/>
</dbReference>
<dbReference type="GO" id="GO:0050660">
    <property type="term" value="F:flavin adenine dinucleotide binding"/>
    <property type="evidence" value="ECO:0007669"/>
    <property type="project" value="InterPro"/>
</dbReference>
<dbReference type="InterPro" id="IPR036188">
    <property type="entry name" value="FAD/NAD-bd_sf"/>
</dbReference>